<organism evidence="1 2">
    <name type="scientific">Candida boidinii</name>
    <name type="common">Yeast</name>
    <dbReference type="NCBI Taxonomy" id="5477"/>
    <lineage>
        <taxon>Eukaryota</taxon>
        <taxon>Fungi</taxon>
        <taxon>Dikarya</taxon>
        <taxon>Ascomycota</taxon>
        <taxon>Saccharomycotina</taxon>
        <taxon>Pichiomycetes</taxon>
        <taxon>Pichiales</taxon>
        <taxon>Pichiaceae</taxon>
        <taxon>Ogataea</taxon>
        <taxon>Ogataea/Candida clade</taxon>
    </lineage>
</organism>
<name>A0ACB5TP80_CANBO</name>
<proteinExistence type="predicted"/>
<evidence type="ECO:0000313" key="2">
    <source>
        <dbReference type="Proteomes" id="UP001165101"/>
    </source>
</evidence>
<gene>
    <name evidence="1" type="ORF">Cboi01_000279400</name>
</gene>
<evidence type="ECO:0000313" key="1">
    <source>
        <dbReference type="EMBL" id="GME92563.1"/>
    </source>
</evidence>
<dbReference type="Proteomes" id="UP001165101">
    <property type="component" value="Unassembled WGS sequence"/>
</dbReference>
<keyword evidence="2" id="KW-1185">Reference proteome</keyword>
<sequence length="1093" mass="127188">MTLPLYQNRNITNISNHSNDLNDSNLQIEKDIKEIKPITTTIETNDITNQSSPIKITSSLQDSNIPLNECTKSSYICSSSSSSSSSTENQNANISYGNQSTISFNTRFKFMEKFKKSNENIKKLNEKFKKSNENLTNSKEAKEKNYNINKNYNELYNICENNLQYSNKNKIQDQDDFYKNYPRLFEFNNEDELYDLFNQFPTFKYELNQEIDRFEKKYNLIDSNVDADADADKNDDNDLPDFGTINISDIKDENLNDNNVTTAIVLENENESRVKSKIEEKEEEEDSNSSTEIVTDLSLTNQYSEDELTTTQPATNRISDTSKFKDKLVKYSEEATTATTAATAAAADNTIIDKSFGTSPIYSLYVGDLDKSINEEELKKYFGKFKGFSSLKIPRDSNTGISLGYAYINYQNEQLAKFVLEELNYRQIGNKEIRIMPSIRDRKSRELIGENIFISNLPKKLTLREIYEIFRKFGEILSCKLNSDKNFAFVHFKDKKIANQVILYYKKNLFKDEEIFITIHVSKKNREICKNDKKFKNIVDNNNDNTKNNESFLDGIFDDTIKSFKILESPVKSGTVSPTKSDGGKNFEMSYKEKEEFKNKLLATINSSIVTNESSTILSDDFLEKGTSTIDNCFVKSANQRDFEEEDNNDSDNNNLKDKEYEMNSSDDSFSWKVSSEHSIFVRNLPINITKLQIKSIIEPFGNITSILVRQNMMMKASWSLVTLNDEQSVLNCINGLNGIKINNKILSVTKAIPREEKAYFNKNISKMPTNIFGYSIILNNLNFEKNKVEFEKNYFKLKTIKYINFYDTLKLTVLKNVKEFKQVSESFPKISIETNDKNFKDFKIETNKERKKLVYGYIELTSLNERDYFIKFLKKIGCKCYKINIENNNLKKMMRHHLIKQSNNGNFKINNDYYKLKKRLDEFNREFKMDLIQLKNNKSKSGIIGFNGINNKLNQKSIKNEEEDNKIEFKQLKNLNFGKENNDNENESNDFEEIKEQVDKILLILINKIFNINKNLNKNLNEIKINSIINNLIKFYWSNNYFNLFSNLQKNYSITIIKLLNNIIDTSYYLGILSKDIKIKKINYDICINDTQ</sequence>
<accession>A0ACB5TP80</accession>
<reference evidence="1" key="1">
    <citation type="submission" date="2023-04" db="EMBL/GenBank/DDBJ databases">
        <title>Candida boidinii NBRC 1967.</title>
        <authorList>
            <person name="Ichikawa N."/>
            <person name="Sato H."/>
            <person name="Tonouchi N."/>
        </authorList>
    </citation>
    <scope>NUCLEOTIDE SEQUENCE</scope>
    <source>
        <strain evidence="1">NBRC 1967</strain>
    </source>
</reference>
<comment type="caution">
    <text evidence="1">The sequence shown here is derived from an EMBL/GenBank/DDBJ whole genome shotgun (WGS) entry which is preliminary data.</text>
</comment>
<protein>
    <submittedName>
        <fullName evidence="1">Unnamed protein product</fullName>
    </submittedName>
</protein>
<dbReference type="EMBL" id="BSXV01001358">
    <property type="protein sequence ID" value="GME92563.1"/>
    <property type="molecule type" value="Genomic_DNA"/>
</dbReference>